<dbReference type="HOGENOM" id="CLU_2119982_0_0_0"/>
<dbReference type="KEGG" id="tos:Theos_2542"/>
<evidence type="ECO:0000313" key="2">
    <source>
        <dbReference type="Proteomes" id="UP000000211"/>
    </source>
</evidence>
<gene>
    <name evidence="1" type="ORF">Theos_2542</name>
</gene>
<keyword evidence="1" id="KW-0614">Plasmid</keyword>
<reference evidence="1 2" key="1">
    <citation type="journal article" date="2013" name="Genome Announc.">
        <title>Whole Genome Sequencing of Thermus oshimai JL-2 and Thermus thermophilus JL-18, Incomplete Denitrifiers from the United States Great Basin.</title>
        <authorList>
            <person name="Murugapiran S.K."/>
            <person name="Huntemann M."/>
            <person name="Wei C.L."/>
            <person name="Han J."/>
            <person name="Detter J.C."/>
            <person name="Han C.S."/>
            <person name="Erkkila T.H."/>
            <person name="Teshima H."/>
            <person name="Chen A."/>
            <person name="Kyrpides N."/>
            <person name="Mavrommatis K."/>
            <person name="Markowitz V."/>
            <person name="Szeto E."/>
            <person name="Ivanova N."/>
            <person name="Pagani I."/>
            <person name="Lam J."/>
            <person name="McDonald A.I."/>
            <person name="Dodsworth J.A."/>
            <person name="Pati A."/>
            <person name="Goodwin L."/>
            <person name="Peters L."/>
            <person name="Pitluck S."/>
            <person name="Woyke T."/>
            <person name="Hedlund B.P."/>
        </authorList>
    </citation>
    <scope>NUCLEOTIDE SEQUENCE</scope>
    <source>
        <strain evidence="1 2">JL-2</strain>
        <plasmid evidence="1">pTHEOS02</plasmid>
    </source>
</reference>
<dbReference type="RefSeq" id="WP_015065490.1">
    <property type="nucleotide sequence ID" value="NC_019388.1"/>
</dbReference>
<dbReference type="PATRIC" id="fig|751945.3.peg.2484"/>
<dbReference type="Proteomes" id="UP000000211">
    <property type="component" value="Plasmid pTHEOS02"/>
</dbReference>
<protein>
    <submittedName>
        <fullName evidence="1">YgiT-type zinc finger domain protein</fullName>
    </submittedName>
</protein>
<dbReference type="EMBL" id="CP003251">
    <property type="protein sequence ID" value="AFV77514.1"/>
    <property type="molecule type" value="Genomic_DNA"/>
</dbReference>
<sequence>MRTDLAEFWRILEDATIVRADPTGRYYFVHHPDLGSGLYQRGEEAAFLLARGAEAWERYREFDVPCPLCGGSGTIRHTPIRFVGRDGHAFTLEETACPECAEREATERLWPGSC</sequence>
<organism evidence="1 2">
    <name type="scientific">Thermus oshimai JL-2</name>
    <dbReference type="NCBI Taxonomy" id="751945"/>
    <lineage>
        <taxon>Bacteria</taxon>
        <taxon>Thermotogati</taxon>
        <taxon>Deinococcota</taxon>
        <taxon>Deinococci</taxon>
        <taxon>Thermales</taxon>
        <taxon>Thermaceae</taxon>
        <taxon>Thermus</taxon>
    </lineage>
</organism>
<proteinExistence type="predicted"/>
<dbReference type="NCBIfam" id="TIGR03831">
    <property type="entry name" value="YgiT_finger"/>
    <property type="match status" value="1"/>
</dbReference>
<geneLocation type="plasmid" evidence="1 2">
    <name>pTHEOS02</name>
</geneLocation>
<dbReference type="AlphaFoldDB" id="K7R8T2"/>
<keyword evidence="2" id="KW-1185">Reference proteome</keyword>
<accession>K7R8T2</accession>
<dbReference type="InterPro" id="IPR022453">
    <property type="entry name" value="Znf_MqsA-type"/>
</dbReference>
<evidence type="ECO:0000313" key="1">
    <source>
        <dbReference type="EMBL" id="AFV77514.1"/>
    </source>
</evidence>
<name>K7R8T2_THEOS</name>